<reference evidence="2" key="1">
    <citation type="submission" date="2021-02" db="EMBL/GenBank/DDBJ databases">
        <authorList>
            <person name="Nowell W R."/>
        </authorList>
    </citation>
    <scope>NUCLEOTIDE SEQUENCE</scope>
    <source>
        <strain evidence="2">Ploen Becks lab</strain>
    </source>
</reference>
<dbReference type="Proteomes" id="UP000663879">
    <property type="component" value="Unassembled WGS sequence"/>
</dbReference>
<name>A0A814H046_9BILA</name>
<gene>
    <name evidence="2" type="ORF">OXX778_LOCUS16514</name>
</gene>
<comment type="caution">
    <text evidence="2">The sequence shown here is derived from an EMBL/GenBank/DDBJ whole genome shotgun (WGS) entry which is preliminary data.</text>
</comment>
<dbReference type="EMBL" id="CAJNOC010003922">
    <property type="protein sequence ID" value="CAF1003145.1"/>
    <property type="molecule type" value="Genomic_DNA"/>
</dbReference>
<evidence type="ECO:0000256" key="1">
    <source>
        <dbReference type="SAM" id="MobiDB-lite"/>
    </source>
</evidence>
<evidence type="ECO:0000313" key="3">
    <source>
        <dbReference type="Proteomes" id="UP000663879"/>
    </source>
</evidence>
<feature type="region of interest" description="Disordered" evidence="1">
    <location>
        <begin position="28"/>
        <end position="51"/>
    </location>
</feature>
<evidence type="ECO:0000313" key="2">
    <source>
        <dbReference type="EMBL" id="CAF1003145.1"/>
    </source>
</evidence>
<proteinExistence type="predicted"/>
<organism evidence="2 3">
    <name type="scientific">Brachionus calyciflorus</name>
    <dbReference type="NCBI Taxonomy" id="104777"/>
    <lineage>
        <taxon>Eukaryota</taxon>
        <taxon>Metazoa</taxon>
        <taxon>Spiralia</taxon>
        <taxon>Gnathifera</taxon>
        <taxon>Rotifera</taxon>
        <taxon>Eurotatoria</taxon>
        <taxon>Monogononta</taxon>
        <taxon>Pseudotrocha</taxon>
        <taxon>Ploima</taxon>
        <taxon>Brachionidae</taxon>
        <taxon>Brachionus</taxon>
    </lineage>
</organism>
<keyword evidence="3" id="KW-1185">Reference proteome</keyword>
<sequence length="81" mass="8990">MSNYLSLSPSMIDYHSIHSYTSHLHNSNSSSGISSINSNSNNSKTSNTTSQNGIYLNEYSTNLVSAFLPFKEVNIIFMFVC</sequence>
<dbReference type="AlphaFoldDB" id="A0A814H046"/>
<protein>
    <submittedName>
        <fullName evidence="2">Uncharacterized protein</fullName>
    </submittedName>
</protein>
<accession>A0A814H046</accession>